<dbReference type="InterPro" id="IPR001387">
    <property type="entry name" value="Cro/C1-type_HTH"/>
</dbReference>
<evidence type="ECO:0000313" key="2">
    <source>
        <dbReference type="EMBL" id="CUN35669.1"/>
    </source>
</evidence>
<dbReference type="PROSITE" id="PS50943">
    <property type="entry name" value="HTH_CROC1"/>
    <property type="match status" value="1"/>
</dbReference>
<dbReference type="InterPro" id="IPR010982">
    <property type="entry name" value="Lambda_DNA-bd_dom_sf"/>
</dbReference>
<dbReference type="Gene3D" id="1.10.260.40">
    <property type="entry name" value="lambda repressor-like DNA-binding domains"/>
    <property type="match status" value="1"/>
</dbReference>
<dbReference type="CDD" id="cd00093">
    <property type="entry name" value="HTH_XRE"/>
    <property type="match status" value="1"/>
</dbReference>
<dbReference type="Proteomes" id="UP000095439">
    <property type="component" value="Unassembled WGS sequence"/>
</dbReference>
<proteinExistence type="predicted"/>
<evidence type="ECO:0000259" key="1">
    <source>
        <dbReference type="PROSITE" id="PS50943"/>
    </source>
</evidence>
<accession>A0A173W819</accession>
<dbReference type="AlphaFoldDB" id="A0A173W819"/>
<dbReference type="Pfam" id="PF01381">
    <property type="entry name" value="HTH_3"/>
    <property type="match status" value="1"/>
</dbReference>
<name>A0A173W819_9FIRM</name>
<feature type="domain" description="HTH cro/C1-type" evidence="1">
    <location>
        <begin position="13"/>
        <end position="61"/>
    </location>
</feature>
<dbReference type="SUPFAM" id="SSF47413">
    <property type="entry name" value="lambda repressor-like DNA-binding domains"/>
    <property type="match status" value="1"/>
</dbReference>
<evidence type="ECO:0000313" key="3">
    <source>
        <dbReference type="Proteomes" id="UP000095439"/>
    </source>
</evidence>
<dbReference type="EMBL" id="CYYY01000001">
    <property type="protein sequence ID" value="CUN35669.1"/>
    <property type="molecule type" value="Genomic_DNA"/>
</dbReference>
<sequence>MNENEKVSFGKYIETIRKEKRKSLRETAKAIEVSPQFLSEVEKGRKSTLTNERIEKLAKFLMLSETQTYTLYDMAAEARTSNDVLIPQDCVDYASNPYVLEALRLSKETGAGEAEWQVLLDELRARKG</sequence>
<organism evidence="2 3">
    <name type="scientific">Dorea longicatena</name>
    <dbReference type="NCBI Taxonomy" id="88431"/>
    <lineage>
        <taxon>Bacteria</taxon>
        <taxon>Bacillati</taxon>
        <taxon>Bacillota</taxon>
        <taxon>Clostridia</taxon>
        <taxon>Lachnospirales</taxon>
        <taxon>Lachnospiraceae</taxon>
        <taxon>Dorea</taxon>
    </lineage>
</organism>
<reference evidence="2 3" key="1">
    <citation type="submission" date="2015-09" db="EMBL/GenBank/DDBJ databases">
        <authorList>
            <consortium name="Pathogen Informatics"/>
        </authorList>
    </citation>
    <scope>NUCLEOTIDE SEQUENCE [LARGE SCALE GENOMIC DNA]</scope>
    <source>
        <strain evidence="2 3">2789STDY5608866</strain>
    </source>
</reference>
<gene>
    <name evidence="2" type="ORF">ERS852423_00115</name>
</gene>
<dbReference type="RefSeq" id="WP_008117689.1">
    <property type="nucleotide sequence ID" value="NZ_CABIWY010000001.1"/>
</dbReference>
<dbReference type="GO" id="GO:0003677">
    <property type="term" value="F:DNA binding"/>
    <property type="evidence" value="ECO:0007669"/>
    <property type="project" value="InterPro"/>
</dbReference>
<protein>
    <submittedName>
        <fullName evidence="2">Helix-turn-helix domain</fullName>
    </submittedName>
</protein>
<dbReference type="SMART" id="SM00530">
    <property type="entry name" value="HTH_XRE"/>
    <property type="match status" value="1"/>
</dbReference>